<dbReference type="InterPro" id="IPR044492">
    <property type="entry name" value="P_typ_ATPase_HD_dom"/>
</dbReference>
<dbReference type="GO" id="GO:0046872">
    <property type="term" value="F:metal ion binding"/>
    <property type="evidence" value="ECO:0007669"/>
    <property type="project" value="UniProtKB-KW"/>
</dbReference>
<keyword evidence="8 12" id="KW-1133">Transmembrane helix</keyword>
<keyword evidence="16" id="KW-1185">Reference proteome</keyword>
<accession>A0A1Q9DEA3</accession>
<evidence type="ECO:0000256" key="9">
    <source>
        <dbReference type="ARBA" id="ARBA00023136"/>
    </source>
</evidence>
<evidence type="ECO:0000256" key="10">
    <source>
        <dbReference type="SAM" id="Coils"/>
    </source>
</evidence>
<comment type="caution">
    <text evidence="15">The sequence shown here is derived from an EMBL/GenBank/DDBJ whole genome shotgun (WGS) entry which is preliminary data.</text>
</comment>
<dbReference type="SFLD" id="SFLDG00002">
    <property type="entry name" value="C1.7:_P-type_atpase_like"/>
    <property type="match status" value="1"/>
</dbReference>
<dbReference type="SUPFAM" id="SSF81665">
    <property type="entry name" value="Calcium ATPase, transmembrane domain M"/>
    <property type="match status" value="1"/>
</dbReference>
<keyword evidence="10" id="KW-0175">Coiled coil</keyword>
<feature type="domain" description="Cation-transporting P-type ATPase N-terminal" evidence="14">
    <location>
        <begin position="678"/>
        <end position="728"/>
    </location>
</feature>
<dbReference type="GO" id="GO:0016020">
    <property type="term" value="C:membrane"/>
    <property type="evidence" value="ECO:0007669"/>
    <property type="project" value="UniProtKB-SubCell"/>
</dbReference>
<dbReference type="GO" id="GO:0140358">
    <property type="term" value="F:P-type transmembrane transporter activity"/>
    <property type="evidence" value="ECO:0007669"/>
    <property type="project" value="InterPro"/>
</dbReference>
<keyword evidence="2 12" id="KW-0812">Transmembrane</keyword>
<evidence type="ECO:0000256" key="8">
    <source>
        <dbReference type="ARBA" id="ARBA00022989"/>
    </source>
</evidence>
<evidence type="ECO:0000313" key="16">
    <source>
        <dbReference type="Proteomes" id="UP000186817"/>
    </source>
</evidence>
<feature type="domain" description="P-type ATPase A" evidence="13">
    <location>
        <begin position="815"/>
        <end position="880"/>
    </location>
</feature>
<keyword evidence="9 12" id="KW-0472">Membrane</keyword>
<reference evidence="15 16" key="1">
    <citation type="submission" date="2016-02" db="EMBL/GenBank/DDBJ databases">
        <title>Genome analysis of coral dinoflagellate symbionts highlights evolutionary adaptations to a symbiotic lifestyle.</title>
        <authorList>
            <person name="Aranda M."/>
            <person name="Li Y."/>
            <person name="Liew Y.J."/>
            <person name="Baumgarten S."/>
            <person name="Simakov O."/>
            <person name="Wilson M."/>
            <person name="Piel J."/>
            <person name="Ashoor H."/>
            <person name="Bougouffa S."/>
            <person name="Bajic V.B."/>
            <person name="Ryu T."/>
            <person name="Ravasi T."/>
            <person name="Bayer T."/>
            <person name="Micklem G."/>
            <person name="Kim H."/>
            <person name="Bhak J."/>
            <person name="Lajeunesse T.C."/>
            <person name="Voolstra C.R."/>
        </authorList>
    </citation>
    <scope>NUCLEOTIDE SEQUENCE [LARGE SCALE GENOMIC DNA]</scope>
    <source>
        <strain evidence="15 16">CCMP2467</strain>
    </source>
</reference>
<dbReference type="Gene3D" id="3.40.1110.10">
    <property type="entry name" value="Calcium-transporting ATPase, cytoplasmic domain N"/>
    <property type="match status" value="1"/>
</dbReference>
<dbReference type="PANTHER" id="PTHR45630">
    <property type="entry name" value="CATION-TRANSPORTING ATPASE-RELATED"/>
    <property type="match status" value="1"/>
</dbReference>
<dbReference type="OMA" id="ICEVHES"/>
<dbReference type="GO" id="GO:0005524">
    <property type="term" value="F:ATP binding"/>
    <property type="evidence" value="ECO:0007669"/>
    <property type="project" value="UniProtKB-KW"/>
</dbReference>
<dbReference type="Gene3D" id="3.40.50.1000">
    <property type="entry name" value="HAD superfamily/HAD-like"/>
    <property type="match status" value="1"/>
</dbReference>
<comment type="subcellular location">
    <subcellularLocation>
        <location evidence="1">Membrane</location>
        <topology evidence="1">Multi-pass membrane protein</topology>
    </subcellularLocation>
</comment>
<evidence type="ECO:0000256" key="6">
    <source>
        <dbReference type="ARBA" id="ARBA00022842"/>
    </source>
</evidence>
<organism evidence="15 16">
    <name type="scientific">Symbiodinium microadriaticum</name>
    <name type="common">Dinoflagellate</name>
    <name type="synonym">Zooxanthella microadriatica</name>
    <dbReference type="NCBI Taxonomy" id="2951"/>
    <lineage>
        <taxon>Eukaryota</taxon>
        <taxon>Sar</taxon>
        <taxon>Alveolata</taxon>
        <taxon>Dinophyceae</taxon>
        <taxon>Suessiales</taxon>
        <taxon>Symbiodiniaceae</taxon>
        <taxon>Symbiodinium</taxon>
    </lineage>
</organism>
<dbReference type="Pfam" id="PF00690">
    <property type="entry name" value="Cation_ATPase_N"/>
    <property type="match status" value="1"/>
</dbReference>
<evidence type="ECO:0000256" key="12">
    <source>
        <dbReference type="SAM" id="Phobius"/>
    </source>
</evidence>
<evidence type="ECO:0000256" key="5">
    <source>
        <dbReference type="ARBA" id="ARBA00022840"/>
    </source>
</evidence>
<feature type="coiled-coil region" evidence="10">
    <location>
        <begin position="1120"/>
        <end position="1154"/>
    </location>
</feature>
<dbReference type="InterPro" id="IPR023299">
    <property type="entry name" value="ATPase_P-typ_cyto_dom_N"/>
</dbReference>
<dbReference type="SUPFAM" id="SSF56784">
    <property type="entry name" value="HAD-like"/>
    <property type="match status" value="1"/>
</dbReference>
<feature type="compositionally biased region" description="Polar residues" evidence="11">
    <location>
        <begin position="255"/>
        <end position="272"/>
    </location>
</feature>
<dbReference type="SUPFAM" id="SSF81653">
    <property type="entry name" value="Calcium ATPase, transduction domain A"/>
    <property type="match status" value="1"/>
</dbReference>
<evidence type="ECO:0000256" key="3">
    <source>
        <dbReference type="ARBA" id="ARBA00022723"/>
    </source>
</evidence>
<dbReference type="InterPro" id="IPR006544">
    <property type="entry name" value="P-type_TPase_V"/>
</dbReference>
<feature type="region of interest" description="Disordered" evidence="11">
    <location>
        <begin position="148"/>
        <end position="193"/>
    </location>
</feature>
<dbReference type="InterPro" id="IPR004014">
    <property type="entry name" value="ATPase_P-typ_cation-transptr_N"/>
</dbReference>
<dbReference type="OrthoDB" id="48943at2759"/>
<dbReference type="PROSITE" id="PS00154">
    <property type="entry name" value="ATPASE_E1_E2"/>
    <property type="match status" value="1"/>
</dbReference>
<dbReference type="Proteomes" id="UP000186817">
    <property type="component" value="Unassembled WGS sequence"/>
</dbReference>
<feature type="transmembrane region" description="Helical" evidence="12">
    <location>
        <begin position="83"/>
        <end position="102"/>
    </location>
</feature>
<evidence type="ECO:0000256" key="1">
    <source>
        <dbReference type="ARBA" id="ARBA00004141"/>
    </source>
</evidence>
<dbReference type="InterPro" id="IPR018303">
    <property type="entry name" value="ATPase_P-typ_P_site"/>
</dbReference>
<protein>
    <submittedName>
        <fullName evidence="15">Putative cation-transporting ATPase 1</fullName>
    </submittedName>
</protein>
<evidence type="ECO:0000256" key="4">
    <source>
        <dbReference type="ARBA" id="ARBA00022741"/>
    </source>
</evidence>
<keyword evidence="6" id="KW-0460">Magnesium</keyword>
<dbReference type="SFLD" id="SFLDS00003">
    <property type="entry name" value="Haloacid_Dehalogenase"/>
    <property type="match status" value="1"/>
</dbReference>
<dbReference type="InterPro" id="IPR008250">
    <property type="entry name" value="ATPase_P-typ_transduc_dom_A_sf"/>
</dbReference>
<evidence type="ECO:0000259" key="14">
    <source>
        <dbReference type="Pfam" id="PF00690"/>
    </source>
</evidence>
<keyword evidence="3" id="KW-0479">Metal-binding</keyword>
<gene>
    <name evidence="15" type="primary">SPF1</name>
    <name evidence="15" type="ORF">AK812_SmicGene24537</name>
</gene>
<keyword evidence="7" id="KW-1278">Translocase</keyword>
<dbReference type="PANTHER" id="PTHR45630:SF6">
    <property type="entry name" value="CATION-TRANSPORTING P-TYPE ATPASE N-TERMINAL DOMAIN-CONTAINING PROTEIN"/>
    <property type="match status" value="1"/>
</dbReference>
<evidence type="ECO:0000256" key="2">
    <source>
        <dbReference type="ARBA" id="ARBA00022692"/>
    </source>
</evidence>
<sequence length="1776" mass="195290">MRFFGEMMGSRQPVHPYAQDQREQADPGHSEVWFRSCLHQLRPRQASATKSGLSAKNLRNSLQTNWAWEGQSRRLLSEDPGPMLWLLLLCFAAFGGCLAWYCRKSSSCTWKVRARKVVAREGPPPDTHWRCAHGGLWWKGASSTSLEVEGLSDEEHREPSRGPEQLPKFQDTCWTEGRPASSPGRMRTRACSAPPRADWSEALRRPTGFSFRLALPSPALCRPSTPLSRRVGGVDVAIHFGFSVGPWSSAWRVPSSASPTPTRPLTTGSPMSTRRCPDADPISGLAVIDEAHHRLHRNIDLFAATLGVVMEQSGPRTDEEVLAHLAGAGGRQCAPADGSVLMPEEGHFICVLEILAQAVQDLEFAVNAAADELGRDAESVPAPYSLALAMATDPDRPATAPASPGAASASEHFGSAFSRRQAWDARFAKPGPESDVPATEHSPGRHQGARIAGLGGPALGRMRLRHPSSVAHVRLLVRAPWKRYIVAAFFVAYYACSLKLWQDTVGQPYQWALEEQKRLIKEKAEAAKEKGVSFTSGQQDQKETELGIDEESLPSQMMPSAVACVFIFLNIVVHVLFHLMCVWSISFRALFLFQPSKRVQSGSFVRVTPHANKGKADICEVHESEVTLNCHFKFQYQNFEFVEAGTEDPDLLGDLDLPGVRLIQCPTNLPWKTYRDCKGLDTSGKVGLAQDKYGSNIFDLPKPTFMQLFQKQLISPLVIFQLFSAALWVMDTMWKYTCFTLGSILMFEASTVFQRLKSMSTLRGMSTKSFNVFVFRCGKWENKPIEELLPGDLISLHTKAEEKKAEPGTENHEKKETLVPCDCLIVSGSAIVNEATLTGESVPQMKDAMGAGTDSDLIVDCFGKHRIHALFSGTSLIQTTAPERSKKKVDGDASSPPDDGILCFVLRTGFNSSQGELMRMIEFSTENVSADTVETTLQLMFLLVFALAAAGYVMNAALKDPTRPTYKTLIRCTQIITSVVPPSLPMQMAFAVNTALMSLLKAGIYCTEPFRVPFAGRVSHCFFDKTGTLTSDQMVAVGMVNAGTGKEPKETAVNEASTMACVVLAGCHSLIEVDNKLLGDPIEVAALRGISWSYQPSTSTASPSNWRAKEITILRQKEFMANLKDEVESDKKEKEELAKKIAELEKSLKQDRLEASKLSVAIKHRFHFSSDLQRMSTVCKVTSADGKCQSGMYSLVKGSPEAIGQLLVEKPGWYDAAYKRMAEQGQRVLALAYSRLSDADVANRPRSEIECKLTFGGFIAFKCETRKDSMLVIRSLQDSSHACVMLTGDAPLTALSVAVEVGIAQHSPEQALVLSEKDDGDLEWRAAVTSHGKQAESVSFDATGVKALSQSRDLIITGAPLEKAWQGFGEKFQSQLSSVKIFARMSPFQKEQVIQAVRKSEKSFSFMCGDGGNDVGALKEADVGLALLSGFGNANVDASKSDENGSPQGGKAEDQLEAIRQENQQKAQEIMQKSKVELERKKKDLVSKQQEWIQEELEKRRQAGEDVGVMAQFSAMKSVMGRLQTEMKKEQELQQKKHGNAFAAGAAKWAEGLDSMEDTPMVQLGDASTAAPFTSRTPSIGSVVDIIRQGRCTLLSAVQQMQIMMLESMIAAYTMSTMSVDGTRPSEPQMMASGTMIGVASLAFSFAKPVDRMHRVRPLSSVFHPANLLSMMGQLLIHLFCMVYIANLAKEIMGEEGVKEVIDFEKERDKRIAALSEEDMSEWNWFSSIPFKNNLLNTCCWLVETAQQAGLPMLHGRAGTPSRKGGHIMVQKRISE</sequence>
<dbReference type="SUPFAM" id="SSF81660">
    <property type="entry name" value="Metal cation-transporting ATPase, ATP-binding domain N"/>
    <property type="match status" value="1"/>
</dbReference>
<keyword evidence="4" id="KW-0547">Nucleotide-binding</keyword>
<name>A0A1Q9DEA3_SYMMI</name>
<feature type="region of interest" description="Disordered" evidence="11">
    <location>
        <begin position="428"/>
        <end position="452"/>
    </location>
</feature>
<feature type="transmembrane region" description="Helical" evidence="12">
    <location>
        <begin position="560"/>
        <end position="593"/>
    </location>
</feature>
<evidence type="ECO:0000256" key="11">
    <source>
        <dbReference type="SAM" id="MobiDB-lite"/>
    </source>
</evidence>
<dbReference type="Pfam" id="PF00122">
    <property type="entry name" value="E1-E2_ATPase"/>
    <property type="match status" value="1"/>
</dbReference>
<dbReference type="NCBIfam" id="TIGR01657">
    <property type="entry name" value="P-ATPase-V"/>
    <property type="match status" value="1"/>
</dbReference>
<dbReference type="Gene3D" id="2.70.150.10">
    <property type="entry name" value="Calcium-transporting ATPase, cytoplasmic transduction domain A"/>
    <property type="match status" value="1"/>
</dbReference>
<dbReference type="GO" id="GO:0019829">
    <property type="term" value="F:ATPase-coupled monoatomic cation transmembrane transporter activity"/>
    <property type="evidence" value="ECO:0007669"/>
    <property type="project" value="TreeGrafter"/>
</dbReference>
<feature type="region of interest" description="Disordered" evidence="11">
    <location>
        <begin position="251"/>
        <end position="275"/>
    </location>
</feature>
<dbReference type="PRINTS" id="PR00119">
    <property type="entry name" value="CATATPASE"/>
</dbReference>
<dbReference type="InterPro" id="IPR036412">
    <property type="entry name" value="HAD-like_sf"/>
</dbReference>
<dbReference type="InterPro" id="IPR059000">
    <property type="entry name" value="ATPase_P-type_domA"/>
</dbReference>
<dbReference type="InterPro" id="IPR023214">
    <property type="entry name" value="HAD_sf"/>
</dbReference>
<dbReference type="InterPro" id="IPR023298">
    <property type="entry name" value="ATPase_P-typ_TM_dom_sf"/>
</dbReference>
<evidence type="ECO:0000313" key="15">
    <source>
        <dbReference type="EMBL" id="OLP93546.1"/>
    </source>
</evidence>
<dbReference type="EMBL" id="LSRX01000576">
    <property type="protein sequence ID" value="OLP93546.1"/>
    <property type="molecule type" value="Genomic_DNA"/>
</dbReference>
<proteinExistence type="predicted"/>
<keyword evidence="5" id="KW-0067">ATP-binding</keyword>
<evidence type="ECO:0000256" key="7">
    <source>
        <dbReference type="ARBA" id="ARBA00022967"/>
    </source>
</evidence>
<feature type="coiled-coil region" evidence="10">
    <location>
        <begin position="1449"/>
        <end position="1495"/>
    </location>
</feature>
<dbReference type="SFLD" id="SFLDF00027">
    <property type="entry name" value="p-type_atpase"/>
    <property type="match status" value="1"/>
</dbReference>
<evidence type="ECO:0000259" key="13">
    <source>
        <dbReference type="Pfam" id="PF00122"/>
    </source>
</evidence>
<feature type="region of interest" description="Disordered" evidence="11">
    <location>
        <begin position="1"/>
        <end position="22"/>
    </location>
</feature>